<evidence type="ECO:0000259" key="1">
    <source>
        <dbReference type="PROSITE" id="PS51186"/>
    </source>
</evidence>
<dbReference type="STRING" id="1134406.ADN00_01355"/>
<dbReference type="Proteomes" id="UP000050417">
    <property type="component" value="Unassembled WGS sequence"/>
</dbReference>
<evidence type="ECO:0000313" key="2">
    <source>
        <dbReference type="EMBL" id="KPL80523.1"/>
    </source>
</evidence>
<dbReference type="InterPro" id="IPR016181">
    <property type="entry name" value="Acyl_CoA_acyltransferase"/>
</dbReference>
<dbReference type="AlphaFoldDB" id="A0A0P6Y5F4"/>
<accession>A0A0P6Y5F4</accession>
<proteinExistence type="predicted"/>
<dbReference type="SUPFAM" id="SSF55729">
    <property type="entry name" value="Acyl-CoA N-acyltransferases (Nat)"/>
    <property type="match status" value="1"/>
</dbReference>
<reference evidence="2 3" key="1">
    <citation type="submission" date="2015-07" db="EMBL/GenBank/DDBJ databases">
        <title>Genome sequence of Ornatilinea apprima DSM 23815.</title>
        <authorList>
            <person name="Hemp J."/>
            <person name="Ward L.M."/>
            <person name="Pace L.A."/>
            <person name="Fischer W.W."/>
        </authorList>
    </citation>
    <scope>NUCLEOTIDE SEQUENCE [LARGE SCALE GENOMIC DNA]</scope>
    <source>
        <strain evidence="2 3">P3M-1</strain>
    </source>
</reference>
<feature type="domain" description="N-acetyltransferase" evidence="1">
    <location>
        <begin position="1"/>
        <end position="147"/>
    </location>
</feature>
<gene>
    <name evidence="2" type="ORF">ADN00_01355</name>
</gene>
<keyword evidence="3" id="KW-1185">Reference proteome</keyword>
<dbReference type="Gene3D" id="3.40.630.30">
    <property type="match status" value="1"/>
</dbReference>
<protein>
    <recommendedName>
        <fullName evidence="1">N-acetyltransferase domain-containing protein</fullName>
    </recommendedName>
</protein>
<dbReference type="PROSITE" id="PS51186">
    <property type="entry name" value="GNAT"/>
    <property type="match status" value="1"/>
</dbReference>
<dbReference type="EMBL" id="LGCL01000004">
    <property type="protein sequence ID" value="KPL80523.1"/>
    <property type="molecule type" value="Genomic_DNA"/>
</dbReference>
<dbReference type="CDD" id="cd04301">
    <property type="entry name" value="NAT_SF"/>
    <property type="match status" value="1"/>
</dbReference>
<dbReference type="GO" id="GO:0016747">
    <property type="term" value="F:acyltransferase activity, transferring groups other than amino-acyl groups"/>
    <property type="evidence" value="ECO:0007669"/>
    <property type="project" value="InterPro"/>
</dbReference>
<dbReference type="Pfam" id="PF00583">
    <property type="entry name" value="Acetyltransf_1"/>
    <property type="match status" value="1"/>
</dbReference>
<sequence>MVSGADLDPRALNAARLQVWPEEENSADCIASVLRLESHHSAAFVEDGRVAAFVDGFLTYSGEGVPRWEVDLLGTLADYRGQGLARRLIEDNLRAGWQRGASFSRALIQLENHASQRAFAACGFAPADGVVRLWVCSRPLSEPAPLPPGQHLVPVETFNYRGVWLEGKLSAQGLRAARAWLPQGGGQICGVLMPREREDLHQAAQNEGYAWVNDYQWWLLSRLEQGRKEE</sequence>
<name>A0A0P6Y5F4_9CHLR</name>
<evidence type="ECO:0000313" key="3">
    <source>
        <dbReference type="Proteomes" id="UP000050417"/>
    </source>
</evidence>
<organism evidence="2 3">
    <name type="scientific">Ornatilinea apprima</name>
    <dbReference type="NCBI Taxonomy" id="1134406"/>
    <lineage>
        <taxon>Bacteria</taxon>
        <taxon>Bacillati</taxon>
        <taxon>Chloroflexota</taxon>
        <taxon>Anaerolineae</taxon>
        <taxon>Anaerolineales</taxon>
        <taxon>Anaerolineaceae</taxon>
        <taxon>Ornatilinea</taxon>
    </lineage>
</organism>
<comment type="caution">
    <text evidence="2">The sequence shown here is derived from an EMBL/GenBank/DDBJ whole genome shotgun (WGS) entry which is preliminary data.</text>
</comment>
<dbReference type="InterPro" id="IPR000182">
    <property type="entry name" value="GNAT_dom"/>
</dbReference>